<comment type="caution">
    <text evidence="7">The sequence shown here is derived from an EMBL/GenBank/DDBJ whole genome shotgun (WGS) entry which is preliminary data.</text>
</comment>
<protein>
    <submittedName>
        <fullName evidence="7">RNA polymerase sigma-70 factor (ECF subfamily)</fullName>
    </submittedName>
</protein>
<dbReference type="PANTHER" id="PTHR43133:SF25">
    <property type="entry name" value="RNA POLYMERASE SIGMA FACTOR RFAY-RELATED"/>
    <property type="match status" value="1"/>
</dbReference>
<dbReference type="Gene3D" id="1.10.10.10">
    <property type="entry name" value="Winged helix-like DNA-binding domain superfamily/Winged helix DNA-binding domain"/>
    <property type="match status" value="1"/>
</dbReference>
<dbReference type="SUPFAM" id="SSF88659">
    <property type="entry name" value="Sigma3 and sigma4 domains of RNA polymerase sigma factors"/>
    <property type="match status" value="1"/>
</dbReference>
<evidence type="ECO:0000256" key="2">
    <source>
        <dbReference type="ARBA" id="ARBA00023015"/>
    </source>
</evidence>
<dbReference type="CDD" id="cd06171">
    <property type="entry name" value="Sigma70_r4"/>
    <property type="match status" value="1"/>
</dbReference>
<keyword evidence="8" id="KW-1185">Reference proteome</keyword>
<keyword evidence="2" id="KW-0805">Transcription regulation</keyword>
<evidence type="ECO:0000256" key="4">
    <source>
        <dbReference type="ARBA" id="ARBA00023163"/>
    </source>
</evidence>
<dbReference type="InterPro" id="IPR036388">
    <property type="entry name" value="WH-like_DNA-bd_sf"/>
</dbReference>
<gene>
    <name evidence="7" type="ORF">HNR67_005285</name>
</gene>
<evidence type="ECO:0000256" key="1">
    <source>
        <dbReference type="ARBA" id="ARBA00010641"/>
    </source>
</evidence>
<dbReference type="InterPro" id="IPR039425">
    <property type="entry name" value="RNA_pol_sigma-70-like"/>
</dbReference>
<sequence>MRAGDPGAFAELFDEHAGVVHRHAARVTGNVSVAEDVVSLTFLEAWRARARLDPEGDSVRPWLFGIATNVLRNVTRAARRHQVALGKLPPPEVVPDFAEEVVGRLHDGELVARATAALGKLRRAEREVFTLCVWAGLDYAETASALGIPVGTVRSRLSRARTRLRAWAAEPGSRVGQVAGDLGISPVESGL</sequence>
<dbReference type="RefSeq" id="WP_246492602.1">
    <property type="nucleotide sequence ID" value="NZ_BAAAUI010000025.1"/>
</dbReference>
<evidence type="ECO:0000256" key="3">
    <source>
        <dbReference type="ARBA" id="ARBA00023082"/>
    </source>
</evidence>
<dbReference type="Proteomes" id="UP000533598">
    <property type="component" value="Unassembled WGS sequence"/>
</dbReference>
<reference evidence="7 8" key="1">
    <citation type="submission" date="2020-08" db="EMBL/GenBank/DDBJ databases">
        <title>Sequencing the genomes of 1000 actinobacteria strains.</title>
        <authorList>
            <person name="Klenk H.-P."/>
        </authorList>
    </citation>
    <scope>NUCLEOTIDE SEQUENCE [LARGE SCALE GENOMIC DNA]</scope>
    <source>
        <strain evidence="7 8">DSM 44230</strain>
    </source>
</reference>
<dbReference type="AlphaFoldDB" id="A0A7W7CDH4"/>
<keyword evidence="4" id="KW-0804">Transcription</keyword>
<dbReference type="GO" id="GO:0006352">
    <property type="term" value="P:DNA-templated transcription initiation"/>
    <property type="evidence" value="ECO:0007669"/>
    <property type="project" value="InterPro"/>
</dbReference>
<dbReference type="SUPFAM" id="SSF88946">
    <property type="entry name" value="Sigma2 domain of RNA polymerase sigma factors"/>
    <property type="match status" value="1"/>
</dbReference>
<dbReference type="InterPro" id="IPR013324">
    <property type="entry name" value="RNA_pol_sigma_r3/r4-like"/>
</dbReference>
<dbReference type="Gene3D" id="1.10.1740.10">
    <property type="match status" value="1"/>
</dbReference>
<evidence type="ECO:0000313" key="7">
    <source>
        <dbReference type="EMBL" id="MBB4679167.1"/>
    </source>
</evidence>
<organism evidence="7 8">
    <name type="scientific">Crossiella cryophila</name>
    <dbReference type="NCBI Taxonomy" id="43355"/>
    <lineage>
        <taxon>Bacteria</taxon>
        <taxon>Bacillati</taxon>
        <taxon>Actinomycetota</taxon>
        <taxon>Actinomycetes</taxon>
        <taxon>Pseudonocardiales</taxon>
        <taxon>Pseudonocardiaceae</taxon>
        <taxon>Crossiella</taxon>
    </lineage>
</organism>
<evidence type="ECO:0000313" key="8">
    <source>
        <dbReference type="Proteomes" id="UP000533598"/>
    </source>
</evidence>
<dbReference type="EMBL" id="JACHMH010000001">
    <property type="protein sequence ID" value="MBB4679167.1"/>
    <property type="molecule type" value="Genomic_DNA"/>
</dbReference>
<name>A0A7W7CDH4_9PSEU</name>
<dbReference type="InterPro" id="IPR013325">
    <property type="entry name" value="RNA_pol_sigma_r2"/>
</dbReference>
<dbReference type="Pfam" id="PF04542">
    <property type="entry name" value="Sigma70_r2"/>
    <property type="match status" value="1"/>
</dbReference>
<dbReference type="GO" id="GO:0016987">
    <property type="term" value="F:sigma factor activity"/>
    <property type="evidence" value="ECO:0007669"/>
    <property type="project" value="UniProtKB-KW"/>
</dbReference>
<dbReference type="InterPro" id="IPR013249">
    <property type="entry name" value="RNA_pol_sigma70_r4_t2"/>
</dbReference>
<feature type="domain" description="RNA polymerase sigma factor 70 region 4 type 2" evidence="6">
    <location>
        <begin position="115"/>
        <end position="164"/>
    </location>
</feature>
<evidence type="ECO:0000259" key="5">
    <source>
        <dbReference type="Pfam" id="PF04542"/>
    </source>
</evidence>
<dbReference type="GO" id="GO:0003677">
    <property type="term" value="F:DNA binding"/>
    <property type="evidence" value="ECO:0007669"/>
    <property type="project" value="InterPro"/>
</dbReference>
<accession>A0A7W7CDH4</accession>
<feature type="domain" description="RNA polymerase sigma-70 region 2" evidence="5">
    <location>
        <begin position="12"/>
        <end position="80"/>
    </location>
</feature>
<keyword evidence="3" id="KW-0731">Sigma factor</keyword>
<proteinExistence type="inferred from homology"/>
<dbReference type="InterPro" id="IPR014284">
    <property type="entry name" value="RNA_pol_sigma-70_dom"/>
</dbReference>
<evidence type="ECO:0000259" key="6">
    <source>
        <dbReference type="Pfam" id="PF08281"/>
    </source>
</evidence>
<dbReference type="NCBIfam" id="TIGR02937">
    <property type="entry name" value="sigma70-ECF"/>
    <property type="match status" value="1"/>
</dbReference>
<dbReference type="Pfam" id="PF08281">
    <property type="entry name" value="Sigma70_r4_2"/>
    <property type="match status" value="1"/>
</dbReference>
<comment type="similarity">
    <text evidence="1">Belongs to the sigma-70 factor family. ECF subfamily.</text>
</comment>
<dbReference type="InterPro" id="IPR007627">
    <property type="entry name" value="RNA_pol_sigma70_r2"/>
</dbReference>
<dbReference type="PANTHER" id="PTHR43133">
    <property type="entry name" value="RNA POLYMERASE ECF-TYPE SIGMA FACTO"/>
    <property type="match status" value="1"/>
</dbReference>